<evidence type="ECO:0000313" key="2">
    <source>
        <dbReference type="EMBL" id="KAJ3209285.1"/>
    </source>
</evidence>
<dbReference type="Gene3D" id="1.20.58.120">
    <property type="entry name" value="BAG domain"/>
    <property type="match status" value="1"/>
</dbReference>
<name>A0AAD5XT40_9FUNG</name>
<keyword evidence="3" id="KW-1185">Reference proteome</keyword>
<comment type="caution">
    <text evidence="2">The sequence shown here is derived from an EMBL/GenBank/DDBJ whole genome shotgun (WGS) entry which is preliminary data.</text>
</comment>
<proteinExistence type="predicted"/>
<dbReference type="GO" id="GO:0051087">
    <property type="term" value="F:protein-folding chaperone binding"/>
    <property type="evidence" value="ECO:0007669"/>
    <property type="project" value="InterPro"/>
</dbReference>
<dbReference type="EMBL" id="JADGJW010000948">
    <property type="protein sequence ID" value="KAJ3209285.1"/>
    <property type="molecule type" value="Genomic_DNA"/>
</dbReference>
<reference evidence="2" key="1">
    <citation type="submission" date="2020-05" db="EMBL/GenBank/DDBJ databases">
        <title>Phylogenomic resolution of chytrid fungi.</title>
        <authorList>
            <person name="Stajich J.E."/>
            <person name="Amses K."/>
            <person name="Simmons R."/>
            <person name="Seto K."/>
            <person name="Myers J."/>
            <person name="Bonds A."/>
            <person name="Quandt C.A."/>
            <person name="Barry K."/>
            <person name="Liu P."/>
            <person name="Grigoriev I."/>
            <person name="Longcore J.E."/>
            <person name="James T.Y."/>
        </authorList>
    </citation>
    <scope>NUCLEOTIDE SEQUENCE</scope>
    <source>
        <strain evidence="2">JEL0476</strain>
    </source>
</reference>
<accession>A0AAD5XT40</accession>
<evidence type="ECO:0000313" key="3">
    <source>
        <dbReference type="Proteomes" id="UP001211065"/>
    </source>
</evidence>
<keyword evidence="1" id="KW-0175">Coiled coil</keyword>
<dbReference type="AlphaFoldDB" id="A0AAD5XT40"/>
<sequence>MISLLLPEMIDSYQFSPYHQQLKREQDYRRYRQQQEEEKKRALQQYLYNLNEMNNFDPYYGSFARRRPVHKRNHNWETQEELKKCKAAKKIQHAFRDYNKKKPSLVQLKKVENDLENLLATRDSIILNFKNLKKEDVIDSNKKKIKFNSKTSPFLSFEDSLFKLVMSLDEINSFNSPFIKLTRKDLINKINANLNIVDKIKNDILQEEENKVDSDIELESTVGSLISNEDNTSTTNPSDCSASEMDLAESWDMMETDCIEKTENSAENISIVNEESSNNAVQDQEMSTICCDEDVNDNFVPKLIDNNVVLDLNSFRKIPIL</sequence>
<dbReference type="InterPro" id="IPR036533">
    <property type="entry name" value="BAG_dom_sf"/>
</dbReference>
<dbReference type="Proteomes" id="UP001211065">
    <property type="component" value="Unassembled WGS sequence"/>
</dbReference>
<gene>
    <name evidence="2" type="ORF">HK099_008529</name>
</gene>
<evidence type="ECO:0000256" key="1">
    <source>
        <dbReference type="SAM" id="Coils"/>
    </source>
</evidence>
<organism evidence="2 3">
    <name type="scientific">Clydaea vesicula</name>
    <dbReference type="NCBI Taxonomy" id="447962"/>
    <lineage>
        <taxon>Eukaryota</taxon>
        <taxon>Fungi</taxon>
        <taxon>Fungi incertae sedis</taxon>
        <taxon>Chytridiomycota</taxon>
        <taxon>Chytridiomycota incertae sedis</taxon>
        <taxon>Chytridiomycetes</taxon>
        <taxon>Lobulomycetales</taxon>
        <taxon>Lobulomycetaceae</taxon>
        <taxon>Clydaea</taxon>
    </lineage>
</organism>
<protein>
    <submittedName>
        <fullName evidence="2">Uncharacterized protein</fullName>
    </submittedName>
</protein>
<dbReference type="SUPFAM" id="SSF63491">
    <property type="entry name" value="BAG domain"/>
    <property type="match status" value="1"/>
</dbReference>
<feature type="coiled-coil region" evidence="1">
    <location>
        <begin position="108"/>
        <end position="135"/>
    </location>
</feature>